<dbReference type="AlphaFoldDB" id="A0A9D1JAM0"/>
<dbReference type="Gene3D" id="2.160.20.110">
    <property type="match status" value="3"/>
</dbReference>
<feature type="chain" id="PRO_5039630796" description="GLUG domain-containing protein" evidence="4">
    <location>
        <begin position="33"/>
        <end position="1020"/>
    </location>
</feature>
<name>A0A9D1JAM0_9FIRM</name>
<feature type="signal peptide" evidence="4">
    <location>
        <begin position="1"/>
        <end position="32"/>
    </location>
</feature>
<evidence type="ECO:0008006" key="7">
    <source>
        <dbReference type="Google" id="ProtNLM"/>
    </source>
</evidence>
<organism evidence="5 6">
    <name type="scientific">Candidatus Pullilachnospira gallistercoris</name>
    <dbReference type="NCBI Taxonomy" id="2840911"/>
    <lineage>
        <taxon>Bacteria</taxon>
        <taxon>Bacillati</taxon>
        <taxon>Bacillota</taxon>
        <taxon>Clostridia</taxon>
        <taxon>Lachnospirales</taxon>
        <taxon>Lachnospiraceae</taxon>
        <taxon>Lachnospiraceae incertae sedis</taxon>
        <taxon>Candidatus Pullilachnospira</taxon>
    </lineage>
</organism>
<dbReference type="EMBL" id="DVHM01000082">
    <property type="protein sequence ID" value="HIR70610.1"/>
    <property type="molecule type" value="Genomic_DNA"/>
</dbReference>
<evidence type="ECO:0000256" key="2">
    <source>
        <dbReference type="SAM" id="MobiDB-lite"/>
    </source>
</evidence>
<evidence type="ECO:0000313" key="5">
    <source>
        <dbReference type="EMBL" id="HIR70610.1"/>
    </source>
</evidence>
<feature type="compositionally biased region" description="Acidic residues" evidence="2">
    <location>
        <begin position="981"/>
        <end position="1020"/>
    </location>
</feature>
<dbReference type="Gene3D" id="1.10.287.1060">
    <property type="entry name" value="ESAT-6-like"/>
    <property type="match status" value="1"/>
</dbReference>
<keyword evidence="1" id="KW-0175">Coiled coil</keyword>
<keyword evidence="3" id="KW-1133">Transmembrane helix</keyword>
<proteinExistence type="predicted"/>
<evidence type="ECO:0000256" key="1">
    <source>
        <dbReference type="SAM" id="Coils"/>
    </source>
</evidence>
<comment type="caution">
    <text evidence="5">The sequence shown here is derived from an EMBL/GenBank/DDBJ whole genome shotgun (WGS) entry which is preliminary data.</text>
</comment>
<reference evidence="5" key="2">
    <citation type="journal article" date="2021" name="PeerJ">
        <title>Extensive microbial diversity within the chicken gut microbiome revealed by metagenomics and culture.</title>
        <authorList>
            <person name="Gilroy R."/>
            <person name="Ravi A."/>
            <person name="Getino M."/>
            <person name="Pursley I."/>
            <person name="Horton D.L."/>
            <person name="Alikhan N.F."/>
            <person name="Baker D."/>
            <person name="Gharbi K."/>
            <person name="Hall N."/>
            <person name="Watson M."/>
            <person name="Adriaenssens E.M."/>
            <person name="Foster-Nyarko E."/>
            <person name="Jarju S."/>
            <person name="Secka A."/>
            <person name="Antonio M."/>
            <person name="Oren A."/>
            <person name="Chaudhuri R.R."/>
            <person name="La Ragione R."/>
            <person name="Hildebrand F."/>
            <person name="Pallen M.J."/>
        </authorList>
    </citation>
    <scope>NUCLEOTIDE SEQUENCE</scope>
    <source>
        <strain evidence="5">ChiSjej5B23-6657</strain>
    </source>
</reference>
<accession>A0A9D1JAM0</accession>
<evidence type="ECO:0000313" key="6">
    <source>
        <dbReference type="Proteomes" id="UP000823912"/>
    </source>
</evidence>
<gene>
    <name evidence="5" type="ORF">IAA55_04950</name>
</gene>
<evidence type="ECO:0000256" key="4">
    <source>
        <dbReference type="SAM" id="SignalP"/>
    </source>
</evidence>
<feature type="region of interest" description="Disordered" evidence="2">
    <location>
        <begin position="967"/>
        <end position="1020"/>
    </location>
</feature>
<evidence type="ECO:0000256" key="3">
    <source>
        <dbReference type="SAM" id="Phobius"/>
    </source>
</evidence>
<keyword evidence="3" id="KW-0472">Membrane</keyword>
<dbReference type="Proteomes" id="UP000823912">
    <property type="component" value="Unassembled WGS sequence"/>
</dbReference>
<keyword evidence="3" id="KW-0812">Transmembrane</keyword>
<feature type="coiled-coil region" evidence="1">
    <location>
        <begin position="416"/>
        <end position="443"/>
    </location>
</feature>
<sequence>MMRSRGRLFYGIISLCMTAVLLLSSAPVPVLAEEASNDGTVIEVGCEQDLLDLAKNCKLNSYSLGKTVELTADIQVYSPNFSGIPFFNGTFHGNGHTISGISISGKGSNQGFFRYLGNQALVSDLNISGAVAPSGTQENIGGIAGSNYGTISGCSFVGSVSGETNVGGIAGTNKSTGKIVKSTSRAVVMAVSQTGGIAGNNEGLIADSSNESSVNVDVLEPSLDLGGIDLGTLNLAKTVINRTNMGGIAGTSTGIISGCQNLGTIGYEHSGYNVGGIAGRQNGIVTNCENRGVIYGRKDVGGIAGQAQPYLEWEYFKSRLSSAKDQVQQMNQTLESLSPIMEETTDGMMGYAQILIDQYHGLMDGMADDMDALKAAVQSDMGNVKEITSQATAALDTIEQILSSYRADALPEISSVEDLQNFLTQMENDFHTLEDQFDTLLNQTDGLEGTFDATGESAEAFVDHLSEQFHDTSRVETIEAMLNMLDENVQKITDVMGQTSQQVEDLINSVDQAIRSDLDQLDHGGNLLQDVTSMKSAEDTDGVITSCRNYGAVEADLNAGGIAGSMNVDYEDDQEKDPDMSSLNIVTRINASSVVAYSVNYGKVEVKKDNGGGIVGLQELGLVYGCESYGNISSDSGSYLGGIAGDSLAAIQNSYVRSQVEGSDYLGGIAGSGATMTGNVAMVNLQSDGEGVGSVAGVVADDGGSVESNYFVGEEYGAIDDISYSGAAEPVSYEALMSRADIPAGFSQVTVTFVSEDGETLSEVNIPYGGSLTEENYPEVTPDDGCYISWECSRTLDTITDNLVITATNVPWTKSVAGNIRSEDGKDLFLAVGEFYDHTRLYLVETDGPENLPADGELLYAYSWYLTSEQEKEQDTLEGHFYTQGMPDNAVLYLQKDGQWVRTDAETDGSYLVAEISCGQPFAVVLLPESGISPYLMIGIVLAAAAVILLIFIIVRRKRHKTLAGQAAAESAVSEEKQPVADDDTDDGAEEDADGLLEIPEIEVEDAPEETAGEENSDDR</sequence>
<feature type="transmembrane region" description="Helical" evidence="3">
    <location>
        <begin position="935"/>
        <end position="955"/>
    </location>
</feature>
<reference evidence="5" key="1">
    <citation type="submission" date="2020-10" db="EMBL/GenBank/DDBJ databases">
        <authorList>
            <person name="Gilroy R."/>
        </authorList>
    </citation>
    <scope>NUCLEOTIDE SEQUENCE</scope>
    <source>
        <strain evidence="5">ChiSjej5B23-6657</strain>
    </source>
</reference>
<protein>
    <recommendedName>
        <fullName evidence="7">GLUG domain-containing protein</fullName>
    </recommendedName>
</protein>
<keyword evidence="4" id="KW-0732">Signal</keyword>